<dbReference type="InterPro" id="IPR012505">
    <property type="entry name" value="YbbR"/>
</dbReference>
<dbReference type="Proteomes" id="UP000283589">
    <property type="component" value="Unassembled WGS sequence"/>
</dbReference>
<name>A0A412X4B6_9BACT</name>
<gene>
    <name evidence="1" type="ORF">DWW18_05310</name>
</gene>
<proteinExistence type="predicted"/>
<organism evidence="1 2">
    <name type="scientific">Butyricimonas virosa</name>
    <dbReference type="NCBI Taxonomy" id="544645"/>
    <lineage>
        <taxon>Bacteria</taxon>
        <taxon>Pseudomonadati</taxon>
        <taxon>Bacteroidota</taxon>
        <taxon>Bacteroidia</taxon>
        <taxon>Bacteroidales</taxon>
        <taxon>Odoribacteraceae</taxon>
        <taxon>Butyricimonas</taxon>
    </lineage>
</organism>
<dbReference type="Gene3D" id="2.170.120.40">
    <property type="entry name" value="YbbR-like domain"/>
    <property type="match status" value="1"/>
</dbReference>
<dbReference type="Gene3D" id="2.170.120.30">
    <property type="match status" value="2"/>
</dbReference>
<evidence type="ECO:0000313" key="2">
    <source>
        <dbReference type="Proteomes" id="UP000283589"/>
    </source>
</evidence>
<evidence type="ECO:0000313" key="1">
    <source>
        <dbReference type="EMBL" id="RGV35486.1"/>
    </source>
</evidence>
<dbReference type="Pfam" id="PF07949">
    <property type="entry name" value="YbbR"/>
    <property type="match status" value="1"/>
</dbReference>
<reference evidence="1 2" key="1">
    <citation type="submission" date="2018-08" db="EMBL/GenBank/DDBJ databases">
        <title>A genome reference for cultivated species of the human gut microbiota.</title>
        <authorList>
            <person name="Zou Y."/>
            <person name="Xue W."/>
            <person name="Luo G."/>
        </authorList>
    </citation>
    <scope>NUCLEOTIDE SEQUENCE [LARGE SCALE GENOMIC DNA]</scope>
    <source>
        <strain evidence="1 2">AF14-49</strain>
    </source>
</reference>
<dbReference type="InterPro" id="IPR053154">
    <property type="entry name" value="c-di-AMP_regulator"/>
</dbReference>
<dbReference type="PANTHER" id="PTHR37804">
    <property type="entry name" value="CDAA REGULATORY PROTEIN CDAR"/>
    <property type="match status" value="1"/>
</dbReference>
<dbReference type="EMBL" id="QRZA01000004">
    <property type="protein sequence ID" value="RGV35486.1"/>
    <property type="molecule type" value="Genomic_DNA"/>
</dbReference>
<sequence>MRGFIGKILGYLGASHELHIKRNVVTYGICVTIATVLWFLNALNKEYTTEITYPIKYTELPKGKLLVSEPPKEMTLAIKAHGFALLRYSISTSFLPIVLNVSSLLDKKDLLEYTINTSEIKDRISTQLNTDIQLISIKPESITFKFSRFESKRVPVIPRVEYTLKRQYMLKNDISVTPNHVDISGPASILDTLKAVYTEPISLKNLSKEVTKTVSFEEIYGTQINENDAKVKIEVERFTESKKTVPLVVKNLPDSLLIRLFPHSIDVTFDVGLSRYEVVSDTSFSFYVDYNQIKNNPASLKIEIERSPRHIKDLVFTPETVEYLIEKKK</sequence>
<dbReference type="PANTHER" id="PTHR37804:SF1">
    <property type="entry name" value="CDAA REGULATORY PROTEIN CDAR"/>
    <property type="match status" value="1"/>
</dbReference>
<dbReference type="RefSeq" id="WP_118259191.1">
    <property type="nucleotide sequence ID" value="NZ_CALBWO010000040.1"/>
</dbReference>
<comment type="caution">
    <text evidence="1">The sequence shown here is derived from an EMBL/GenBank/DDBJ whole genome shotgun (WGS) entry which is preliminary data.</text>
</comment>
<dbReference type="AlphaFoldDB" id="A0A412X4B6"/>
<accession>A0A412X4B6</accession>
<protein>
    <submittedName>
        <fullName evidence="1">YbbR-like domain-containing protein</fullName>
    </submittedName>
</protein>
<dbReference type="STRING" id="1121130.GCA_000519105_00615"/>